<keyword evidence="2" id="KW-1185">Reference proteome</keyword>
<name>A0A4W2DNI8_BOBOX</name>
<dbReference type="Proteomes" id="UP000314981">
    <property type="component" value="Chromosome 3"/>
</dbReference>
<dbReference type="GeneTree" id="ENSGT00960000191271"/>
<reference evidence="2 3" key="1">
    <citation type="submission" date="2018-11" db="EMBL/GenBank/DDBJ databases">
        <title>Haplotype-resolved cattle genomes.</title>
        <authorList>
            <person name="Low W.Y."/>
            <person name="Tearle R."/>
            <person name="Bickhart D.M."/>
            <person name="Rosen B.D."/>
            <person name="Koren S."/>
            <person name="Rhie A."/>
            <person name="Hiendleder S."/>
            <person name="Phillippy A.M."/>
            <person name="Smith T.P.L."/>
            <person name="Williams J.L."/>
        </authorList>
    </citation>
    <scope>NUCLEOTIDE SEQUENCE [LARGE SCALE GENOMIC DNA]</scope>
</reference>
<organism evidence="1 2">
    <name type="scientific">Bos indicus x Bos taurus</name>
    <name type="common">Hybrid cattle</name>
    <dbReference type="NCBI Taxonomy" id="30522"/>
    <lineage>
        <taxon>Eukaryota</taxon>
        <taxon>Metazoa</taxon>
        <taxon>Chordata</taxon>
        <taxon>Craniata</taxon>
        <taxon>Vertebrata</taxon>
        <taxon>Euteleostomi</taxon>
        <taxon>Mammalia</taxon>
        <taxon>Eutheria</taxon>
        <taxon>Laurasiatheria</taxon>
        <taxon>Artiodactyla</taxon>
        <taxon>Ruminantia</taxon>
        <taxon>Pecora</taxon>
        <taxon>Bovidae</taxon>
        <taxon>Bovinae</taxon>
        <taxon>Bos</taxon>
    </lineage>
</organism>
<reference evidence="1" key="2">
    <citation type="submission" date="2025-05" db="UniProtKB">
        <authorList>
            <consortium name="Ensembl"/>
        </authorList>
    </citation>
    <scope>IDENTIFICATION</scope>
</reference>
<dbReference type="Proteomes" id="UP000429181">
    <property type="component" value="Chromosome 3"/>
</dbReference>
<dbReference type="AlphaFoldDB" id="A0A4W2DNI8"/>
<dbReference type="Ensembl" id="ENSBIXT00000034584.1">
    <property type="protein sequence ID" value="ENSBIXP00000020484.1"/>
    <property type="gene ID" value="ENSBIXG00000004751.1"/>
</dbReference>
<evidence type="ECO:0000313" key="2">
    <source>
        <dbReference type="Proteomes" id="UP000314981"/>
    </source>
</evidence>
<evidence type="ECO:0000313" key="1">
    <source>
        <dbReference type="Ensembl" id="ENSBIXP00000020484.1"/>
    </source>
</evidence>
<dbReference type="Ensembl" id="ENSBIXT00005023024.1">
    <property type="protein sequence ID" value="ENSBIXP00005013259.1"/>
    <property type="gene ID" value="ENSBIXG00005017390.1"/>
</dbReference>
<protein>
    <submittedName>
        <fullName evidence="1">Uncharacterized protein</fullName>
    </submittedName>
</protein>
<accession>A0A4W2DNI8</accession>
<proteinExistence type="predicted"/>
<evidence type="ECO:0000313" key="3">
    <source>
        <dbReference type="Proteomes" id="UP000429181"/>
    </source>
</evidence>
<sequence length="61" mass="7300">MMPQKDKKPEKSAWRFNLDQAHPIEDGFLILEILNIFLLEKTYELYYFKISQDEGGFESED</sequence>
<dbReference type="STRING" id="30522.A0A4W2DNI8"/>